<protein>
    <submittedName>
        <fullName evidence="1">Uncharacterized protein</fullName>
    </submittedName>
</protein>
<sequence>MRPKLHGIFSGGRFEQFIPAPREVSFGWSNMYNYAKEIHQDKSEEQLEKIMVEETVPFVPIPHLLWGLFKGASPSTAKVLAYLVWLCISKRRVL</sequence>
<evidence type="ECO:0000313" key="1">
    <source>
        <dbReference type="EMBL" id="KAL3104221.1"/>
    </source>
</evidence>
<organism evidence="1 2">
    <name type="scientific">Heterodera schachtii</name>
    <name type="common">Sugarbeet cyst nematode worm</name>
    <name type="synonym">Tylenchus schachtii</name>
    <dbReference type="NCBI Taxonomy" id="97005"/>
    <lineage>
        <taxon>Eukaryota</taxon>
        <taxon>Metazoa</taxon>
        <taxon>Ecdysozoa</taxon>
        <taxon>Nematoda</taxon>
        <taxon>Chromadorea</taxon>
        <taxon>Rhabditida</taxon>
        <taxon>Tylenchina</taxon>
        <taxon>Tylenchomorpha</taxon>
        <taxon>Tylenchoidea</taxon>
        <taxon>Heteroderidae</taxon>
        <taxon>Heteroderinae</taxon>
        <taxon>Heterodera</taxon>
    </lineage>
</organism>
<dbReference type="Proteomes" id="UP001620645">
    <property type="component" value="Unassembled WGS sequence"/>
</dbReference>
<gene>
    <name evidence="1" type="ORF">niasHS_002248</name>
</gene>
<name>A0ABD2KMQ0_HETSC</name>
<keyword evidence="2" id="KW-1185">Reference proteome</keyword>
<accession>A0ABD2KMQ0</accession>
<proteinExistence type="predicted"/>
<reference evidence="1 2" key="1">
    <citation type="submission" date="2024-10" db="EMBL/GenBank/DDBJ databases">
        <authorList>
            <person name="Kim D."/>
        </authorList>
    </citation>
    <scope>NUCLEOTIDE SEQUENCE [LARGE SCALE GENOMIC DNA]</scope>
    <source>
        <strain evidence="1">Taebaek</strain>
    </source>
</reference>
<comment type="caution">
    <text evidence="1">The sequence shown here is derived from an EMBL/GenBank/DDBJ whole genome shotgun (WGS) entry which is preliminary data.</text>
</comment>
<dbReference type="AlphaFoldDB" id="A0ABD2KMQ0"/>
<evidence type="ECO:0000313" key="2">
    <source>
        <dbReference type="Proteomes" id="UP001620645"/>
    </source>
</evidence>
<dbReference type="EMBL" id="JBICCN010000007">
    <property type="protein sequence ID" value="KAL3104221.1"/>
    <property type="molecule type" value="Genomic_DNA"/>
</dbReference>